<dbReference type="RefSeq" id="WP_091274189.1">
    <property type="nucleotide sequence ID" value="NZ_FNDK01000015.1"/>
</dbReference>
<dbReference type="Gene3D" id="3.20.20.70">
    <property type="entry name" value="Aldolase class I"/>
    <property type="match status" value="1"/>
</dbReference>
<sequence>MALNPDVLFEPGFIGKHKLKNRYIVGPMTRVSSEEDGTPNERVHQYYKRFALGGFSAVITEGIYTDEKYSQAYEYQAGLATDKHREAWKPIVSDVQKHGALFIAQLMHGGAQSQGNYYEDKNIAPSSFQPPRDMVPVYGGSGAFPVAEELSKQGIKNVKQGFVQAAVYAKEAGFDGVELHGANGYLLDEFLSESINKREDEYGGTLENRLRLLTELIQEVRDAVGKDMIVGIRISQLKATNPDYQWPGGEKDAETIFTTLGKTDVDYIHISDMDAVSPGFGDGTMTMSQAAKSFSKKTVIACGSLSDPNQAASVLENGEADFAAIARQALANPDTPNRVRKGMSLDEFDKELIMLPKAYVKDAELAKELVTE</sequence>
<dbReference type="InterPro" id="IPR051799">
    <property type="entry name" value="NADH_flavin_oxidoreductase"/>
</dbReference>
<dbReference type="GO" id="GO:0016491">
    <property type="term" value="F:oxidoreductase activity"/>
    <property type="evidence" value="ECO:0007669"/>
    <property type="project" value="UniProtKB-KW"/>
</dbReference>
<keyword evidence="2" id="KW-0560">Oxidoreductase</keyword>
<gene>
    <name evidence="4" type="ORF">SAMN05192534_1152</name>
</gene>
<evidence type="ECO:0000313" key="5">
    <source>
        <dbReference type="Proteomes" id="UP000199163"/>
    </source>
</evidence>
<dbReference type="PANTHER" id="PTHR43656:SF2">
    <property type="entry name" value="BINDING OXIDOREDUCTASE, PUTATIVE (AFU_ORTHOLOGUE AFUA_2G08260)-RELATED"/>
    <property type="match status" value="1"/>
</dbReference>
<dbReference type="InterPro" id="IPR001155">
    <property type="entry name" value="OxRdtase_FMN_N"/>
</dbReference>
<dbReference type="AlphaFoldDB" id="A0A1G8GAR6"/>
<accession>A0A1G8GAR6</accession>
<proteinExistence type="predicted"/>
<dbReference type="InterPro" id="IPR013785">
    <property type="entry name" value="Aldolase_TIM"/>
</dbReference>
<dbReference type="STRING" id="568899.SAMN05192534_1152"/>
<reference evidence="4 5" key="1">
    <citation type="submission" date="2016-10" db="EMBL/GenBank/DDBJ databases">
        <authorList>
            <person name="de Groot N.N."/>
        </authorList>
    </citation>
    <scope>NUCLEOTIDE SEQUENCE [LARGE SCALE GENOMIC DNA]</scope>
    <source>
        <strain evidence="4 5">DSM 21632</strain>
    </source>
</reference>
<evidence type="ECO:0000313" key="4">
    <source>
        <dbReference type="EMBL" id="SDH91518.1"/>
    </source>
</evidence>
<dbReference type="OrthoDB" id="9772736at2"/>
<evidence type="ECO:0000256" key="1">
    <source>
        <dbReference type="ARBA" id="ARBA00022630"/>
    </source>
</evidence>
<dbReference type="Pfam" id="PF00724">
    <property type="entry name" value="Oxidored_FMN"/>
    <property type="match status" value="1"/>
</dbReference>
<evidence type="ECO:0000256" key="2">
    <source>
        <dbReference type="ARBA" id="ARBA00023002"/>
    </source>
</evidence>
<keyword evidence="5" id="KW-1185">Reference proteome</keyword>
<protein>
    <submittedName>
        <fullName evidence="4">2,4-dienoyl-CoA reductase</fullName>
    </submittedName>
</protein>
<dbReference type="Proteomes" id="UP000199163">
    <property type="component" value="Unassembled WGS sequence"/>
</dbReference>
<keyword evidence="1" id="KW-0285">Flavoprotein</keyword>
<name>A0A1G8GAR6_9BACI</name>
<dbReference type="CDD" id="cd02803">
    <property type="entry name" value="OYE_like_FMN_family"/>
    <property type="match status" value="1"/>
</dbReference>
<dbReference type="SUPFAM" id="SSF51395">
    <property type="entry name" value="FMN-linked oxidoreductases"/>
    <property type="match status" value="1"/>
</dbReference>
<dbReference type="GO" id="GO:0010181">
    <property type="term" value="F:FMN binding"/>
    <property type="evidence" value="ECO:0007669"/>
    <property type="project" value="InterPro"/>
</dbReference>
<dbReference type="PANTHER" id="PTHR43656">
    <property type="entry name" value="BINDING OXIDOREDUCTASE, PUTATIVE (AFU_ORTHOLOGUE AFUA_2G08260)-RELATED"/>
    <property type="match status" value="1"/>
</dbReference>
<feature type="domain" description="NADH:flavin oxidoreductase/NADH oxidase N-terminal" evidence="3">
    <location>
        <begin position="8"/>
        <end position="344"/>
    </location>
</feature>
<organism evidence="4 5">
    <name type="scientific">Alteribacillus persepolensis</name>
    <dbReference type="NCBI Taxonomy" id="568899"/>
    <lineage>
        <taxon>Bacteria</taxon>
        <taxon>Bacillati</taxon>
        <taxon>Bacillota</taxon>
        <taxon>Bacilli</taxon>
        <taxon>Bacillales</taxon>
        <taxon>Bacillaceae</taxon>
        <taxon>Alteribacillus</taxon>
    </lineage>
</organism>
<evidence type="ECO:0000259" key="3">
    <source>
        <dbReference type="Pfam" id="PF00724"/>
    </source>
</evidence>
<dbReference type="EMBL" id="FNDK01000015">
    <property type="protein sequence ID" value="SDH91518.1"/>
    <property type="molecule type" value="Genomic_DNA"/>
</dbReference>